<dbReference type="Proteomes" id="UP001218218">
    <property type="component" value="Unassembled WGS sequence"/>
</dbReference>
<keyword evidence="3" id="KW-1185">Reference proteome</keyword>
<keyword evidence="1" id="KW-0732">Signal</keyword>
<evidence type="ECO:0000313" key="3">
    <source>
        <dbReference type="Proteomes" id="UP001218218"/>
    </source>
</evidence>
<sequence>MQFKSSFTALAIIAATFAKASVVPTDGVYTVGEDGKIIASGPLPQAQTQNITARGFPVSIEVGCSGSLDPTSTANAVIALEAWCNAGGLVPGATHAYALVNGIQAYVCSYGGNNPCSNIEYSWAQQAWEAECGTRWGTGFVYISAYAKTYGQGVYQPGGACSNGAGSEFRVN</sequence>
<comment type="caution">
    <text evidence="2">The sequence shown here is derived from an EMBL/GenBank/DDBJ whole genome shotgun (WGS) entry which is preliminary data.</text>
</comment>
<reference evidence="2" key="1">
    <citation type="submission" date="2023-03" db="EMBL/GenBank/DDBJ databases">
        <title>Massive genome expansion in bonnet fungi (Mycena s.s.) driven by repeated elements and novel gene families across ecological guilds.</title>
        <authorList>
            <consortium name="Lawrence Berkeley National Laboratory"/>
            <person name="Harder C.B."/>
            <person name="Miyauchi S."/>
            <person name="Viragh M."/>
            <person name="Kuo A."/>
            <person name="Thoen E."/>
            <person name="Andreopoulos B."/>
            <person name="Lu D."/>
            <person name="Skrede I."/>
            <person name="Drula E."/>
            <person name="Henrissat B."/>
            <person name="Morin E."/>
            <person name="Kohler A."/>
            <person name="Barry K."/>
            <person name="LaButti K."/>
            <person name="Morin E."/>
            <person name="Salamov A."/>
            <person name="Lipzen A."/>
            <person name="Mereny Z."/>
            <person name="Hegedus B."/>
            <person name="Baldrian P."/>
            <person name="Stursova M."/>
            <person name="Weitz H."/>
            <person name="Taylor A."/>
            <person name="Grigoriev I.V."/>
            <person name="Nagy L.G."/>
            <person name="Martin F."/>
            <person name="Kauserud H."/>
        </authorList>
    </citation>
    <scope>NUCLEOTIDE SEQUENCE</scope>
    <source>
        <strain evidence="2">CBHHK002</strain>
    </source>
</reference>
<feature type="chain" id="PRO_5042016622" evidence="1">
    <location>
        <begin position="23"/>
        <end position="172"/>
    </location>
</feature>
<evidence type="ECO:0000313" key="2">
    <source>
        <dbReference type="EMBL" id="KAJ7342723.1"/>
    </source>
</evidence>
<name>A0AAD6ZW53_9AGAR</name>
<feature type="signal peptide" evidence="1">
    <location>
        <begin position="1"/>
        <end position="22"/>
    </location>
</feature>
<organism evidence="2 3">
    <name type="scientific">Mycena albidolilacea</name>
    <dbReference type="NCBI Taxonomy" id="1033008"/>
    <lineage>
        <taxon>Eukaryota</taxon>
        <taxon>Fungi</taxon>
        <taxon>Dikarya</taxon>
        <taxon>Basidiomycota</taxon>
        <taxon>Agaricomycotina</taxon>
        <taxon>Agaricomycetes</taxon>
        <taxon>Agaricomycetidae</taxon>
        <taxon>Agaricales</taxon>
        <taxon>Marasmiineae</taxon>
        <taxon>Mycenaceae</taxon>
        <taxon>Mycena</taxon>
    </lineage>
</organism>
<protein>
    <submittedName>
        <fullName evidence="2">Uncharacterized protein</fullName>
    </submittedName>
</protein>
<dbReference type="AlphaFoldDB" id="A0AAD6ZW53"/>
<evidence type="ECO:0000256" key="1">
    <source>
        <dbReference type="SAM" id="SignalP"/>
    </source>
</evidence>
<proteinExistence type="predicted"/>
<accession>A0AAD6ZW53</accession>
<gene>
    <name evidence="2" type="ORF">DFH08DRAFT_938130</name>
</gene>
<dbReference type="EMBL" id="JARIHO010000024">
    <property type="protein sequence ID" value="KAJ7342723.1"/>
    <property type="molecule type" value="Genomic_DNA"/>
</dbReference>